<dbReference type="InterPro" id="IPR001461">
    <property type="entry name" value="Aspartic_peptidase_A1"/>
</dbReference>
<feature type="active site" evidence="2">
    <location>
        <position position="305"/>
    </location>
</feature>
<feature type="non-terminal residue" evidence="4">
    <location>
        <position position="1"/>
    </location>
</feature>
<proteinExistence type="inferred from homology"/>
<dbReference type="OrthoDB" id="682049at2759"/>
<dbReference type="InterPro" id="IPR032861">
    <property type="entry name" value="TAXi_N"/>
</dbReference>
<dbReference type="PANTHER" id="PTHR13683:SF716">
    <property type="entry name" value="OS06G0119600 PROTEIN"/>
    <property type="match status" value="1"/>
</dbReference>
<evidence type="ECO:0000259" key="3">
    <source>
        <dbReference type="PROSITE" id="PS51767"/>
    </source>
</evidence>
<keyword evidence="5" id="KW-1185">Reference proteome</keyword>
<evidence type="ECO:0000256" key="1">
    <source>
        <dbReference type="ARBA" id="ARBA00007447"/>
    </source>
</evidence>
<feature type="active site" evidence="2">
    <location>
        <position position="117"/>
    </location>
</feature>
<dbReference type="SUPFAM" id="SSF50630">
    <property type="entry name" value="Acid proteases"/>
    <property type="match status" value="1"/>
</dbReference>
<accession>A0A5J9TP26</accession>
<dbReference type="AlphaFoldDB" id="A0A5J9TP26"/>
<comment type="caution">
    <text evidence="4">The sequence shown here is derived from an EMBL/GenBank/DDBJ whole genome shotgun (WGS) entry which is preliminary data.</text>
</comment>
<dbReference type="PANTHER" id="PTHR13683">
    <property type="entry name" value="ASPARTYL PROTEASES"/>
    <property type="match status" value="1"/>
</dbReference>
<name>A0A5J9TP26_9POAL</name>
<reference evidence="4 5" key="1">
    <citation type="journal article" date="2019" name="Sci. Rep.">
        <title>A high-quality genome of Eragrostis curvula grass provides insights into Poaceae evolution and supports new strategies to enhance forage quality.</title>
        <authorList>
            <person name="Carballo J."/>
            <person name="Santos B.A.C.M."/>
            <person name="Zappacosta D."/>
            <person name="Garbus I."/>
            <person name="Selva J.P."/>
            <person name="Gallo C.A."/>
            <person name="Diaz A."/>
            <person name="Albertini E."/>
            <person name="Caccamo M."/>
            <person name="Echenique V."/>
        </authorList>
    </citation>
    <scope>NUCLEOTIDE SEQUENCE [LARGE SCALE GENOMIC DNA]</scope>
    <source>
        <strain evidence="5">cv. Victoria</strain>
        <tissue evidence="4">Leaf</tissue>
    </source>
</reference>
<dbReference type="FunFam" id="2.40.70.10:FF:000021">
    <property type="entry name" value="Aspartyl protease AED1"/>
    <property type="match status" value="1"/>
</dbReference>
<organism evidence="4 5">
    <name type="scientific">Eragrostis curvula</name>
    <name type="common">weeping love grass</name>
    <dbReference type="NCBI Taxonomy" id="38414"/>
    <lineage>
        <taxon>Eukaryota</taxon>
        <taxon>Viridiplantae</taxon>
        <taxon>Streptophyta</taxon>
        <taxon>Embryophyta</taxon>
        <taxon>Tracheophyta</taxon>
        <taxon>Spermatophyta</taxon>
        <taxon>Magnoliopsida</taxon>
        <taxon>Liliopsida</taxon>
        <taxon>Poales</taxon>
        <taxon>Poaceae</taxon>
        <taxon>PACMAD clade</taxon>
        <taxon>Chloridoideae</taxon>
        <taxon>Eragrostideae</taxon>
        <taxon>Eragrostidinae</taxon>
        <taxon>Eragrostis</taxon>
    </lineage>
</organism>
<dbReference type="Pfam" id="PF14543">
    <property type="entry name" value="TAXi_N"/>
    <property type="match status" value="1"/>
</dbReference>
<evidence type="ECO:0000313" key="5">
    <source>
        <dbReference type="Proteomes" id="UP000324897"/>
    </source>
</evidence>
<feature type="domain" description="Peptidase A1" evidence="3">
    <location>
        <begin position="99"/>
        <end position="418"/>
    </location>
</feature>
<protein>
    <recommendedName>
        <fullName evidence="3">Peptidase A1 domain-containing protein</fullName>
    </recommendedName>
</protein>
<gene>
    <name evidence="4" type="ORF">EJB05_46780</name>
</gene>
<sequence>AQATATSTKSKNVCSGHRVTVPFSSRSLLPLNHRHGPCSPFPSSERRVPSMSDVLRRDRLRADSIWRGLSGRSSAVAKRGDDGATVPTTLGKSLNILGYVVTVGLGTPAVNQTVQVDTGSDLSWVQCRRCPVPTSTCHRQNDPLFDPAKSSTYSAVPCGSAACRSLGDDLAAGGCSGHRACRFSVTYGDGSNTTGTYSADKLTLSSSSGYAVDGFRFGCSHAAQRFGADRTAGLLGLGGGNTSLVSQTKEKAFSYCLQASASYSGFLSLGAPPRSGFALTPMLRRSNTVSSWPGGASASPRAIMDSGIVVTQLPAAAYRALRAAFRKEMRAYPRVAPSSKIFDTCYNFNMSSEVKVPSVALVFDRGATVELDRSGIIMDGCLAFTTTVDDASFGAIGNVQQRTFEVLYDVGGGAVGFRPGAC</sequence>
<dbReference type="Gene3D" id="2.40.70.10">
    <property type="entry name" value="Acid Proteases"/>
    <property type="match status" value="2"/>
</dbReference>
<dbReference type="InterPro" id="IPR021109">
    <property type="entry name" value="Peptidase_aspartic_dom_sf"/>
</dbReference>
<dbReference type="EMBL" id="RWGY01000039">
    <property type="protein sequence ID" value="TVU13104.1"/>
    <property type="molecule type" value="Genomic_DNA"/>
</dbReference>
<evidence type="ECO:0000313" key="4">
    <source>
        <dbReference type="EMBL" id="TVU13104.1"/>
    </source>
</evidence>
<feature type="non-terminal residue" evidence="4">
    <location>
        <position position="422"/>
    </location>
</feature>
<dbReference type="InterPro" id="IPR033121">
    <property type="entry name" value="PEPTIDASE_A1"/>
</dbReference>
<evidence type="ECO:0000256" key="2">
    <source>
        <dbReference type="PIRSR" id="PIRSR601461-1"/>
    </source>
</evidence>
<dbReference type="Proteomes" id="UP000324897">
    <property type="component" value="Chromosome 3"/>
</dbReference>
<dbReference type="InterPro" id="IPR032799">
    <property type="entry name" value="TAXi_C"/>
</dbReference>
<comment type="similarity">
    <text evidence="1">Belongs to the peptidase A1 family.</text>
</comment>
<dbReference type="Gramene" id="TVU13104">
    <property type="protein sequence ID" value="TVU13104"/>
    <property type="gene ID" value="EJB05_46780"/>
</dbReference>
<dbReference type="GO" id="GO:0006508">
    <property type="term" value="P:proteolysis"/>
    <property type="evidence" value="ECO:0007669"/>
    <property type="project" value="InterPro"/>
</dbReference>
<dbReference type="PROSITE" id="PS51767">
    <property type="entry name" value="PEPTIDASE_A1"/>
    <property type="match status" value="1"/>
</dbReference>
<dbReference type="Pfam" id="PF14541">
    <property type="entry name" value="TAXi_C"/>
    <property type="match status" value="1"/>
</dbReference>
<dbReference type="GO" id="GO:0004190">
    <property type="term" value="F:aspartic-type endopeptidase activity"/>
    <property type="evidence" value="ECO:0007669"/>
    <property type="project" value="InterPro"/>
</dbReference>